<evidence type="ECO:0000313" key="5">
    <source>
        <dbReference type="Proteomes" id="UP001589733"/>
    </source>
</evidence>
<gene>
    <name evidence="4" type="ORF">ACFFLM_14195</name>
</gene>
<comment type="caution">
    <text evidence="4">The sequence shown here is derived from an EMBL/GenBank/DDBJ whole genome shotgun (WGS) entry which is preliminary data.</text>
</comment>
<dbReference type="Gene3D" id="3.30.450.30">
    <property type="entry name" value="Dynein light chain 2a, cytoplasmic"/>
    <property type="match status" value="1"/>
</dbReference>
<organism evidence="4 5">
    <name type="scientific">Deinococcus oregonensis</name>
    <dbReference type="NCBI Taxonomy" id="1805970"/>
    <lineage>
        <taxon>Bacteria</taxon>
        <taxon>Thermotogati</taxon>
        <taxon>Deinococcota</taxon>
        <taxon>Deinococci</taxon>
        <taxon>Deinococcales</taxon>
        <taxon>Deinococcaceae</taxon>
        <taxon>Deinococcus</taxon>
    </lineage>
</organism>
<feature type="modified residue" description="4-aspartylphosphate" evidence="2">
    <location>
        <position position="52"/>
    </location>
</feature>
<evidence type="ECO:0000313" key="4">
    <source>
        <dbReference type="EMBL" id="MFB9993119.1"/>
    </source>
</evidence>
<accession>A0ABV6B050</accession>
<dbReference type="PANTHER" id="PTHR44591">
    <property type="entry name" value="STRESS RESPONSE REGULATOR PROTEIN 1"/>
    <property type="match status" value="1"/>
</dbReference>
<reference evidence="4 5" key="1">
    <citation type="submission" date="2024-09" db="EMBL/GenBank/DDBJ databases">
        <authorList>
            <person name="Sun Q."/>
            <person name="Mori K."/>
        </authorList>
    </citation>
    <scope>NUCLEOTIDE SEQUENCE [LARGE SCALE GENOMIC DNA]</scope>
    <source>
        <strain evidence="4 5">JCM 13503</strain>
    </source>
</reference>
<dbReference type="Gene3D" id="3.40.50.2300">
    <property type="match status" value="1"/>
</dbReference>
<dbReference type="SUPFAM" id="SSF52172">
    <property type="entry name" value="CheY-like"/>
    <property type="match status" value="1"/>
</dbReference>
<evidence type="ECO:0000259" key="3">
    <source>
        <dbReference type="PROSITE" id="PS50110"/>
    </source>
</evidence>
<dbReference type="SMART" id="SM00960">
    <property type="entry name" value="Robl_LC7"/>
    <property type="match status" value="1"/>
</dbReference>
<sequence length="256" mass="27309">MTQVLIVDDSLSVRKALELLLKPFPYTVRMAKSGEAALAEFARERADLVIMDVLMPGLSGFEVCTQLRAGVMPPAIVLMSGIVTDTEQATARDIGALALVKKPFRAEDLLPLVHAALVPPASAASIQAAEDDHPALTAILEALIEKPGVLGASVINLAGQVVMTKGKVTDEPAVVAQYYRFFASAAGVFGERQGDAWQGSLMEFGQRVLMLSPLGLGHTLVLTLRDLSSANVVKYILKTQRPQVERALGYGPSLFA</sequence>
<dbReference type="SUPFAM" id="SSF103196">
    <property type="entry name" value="Roadblock/LC7 domain"/>
    <property type="match status" value="1"/>
</dbReference>
<dbReference type="InterPro" id="IPR001789">
    <property type="entry name" value="Sig_transdc_resp-reg_receiver"/>
</dbReference>
<dbReference type="InterPro" id="IPR004942">
    <property type="entry name" value="Roadblock/LAMTOR2_dom"/>
</dbReference>
<protein>
    <submittedName>
        <fullName evidence="4">Response regulator</fullName>
    </submittedName>
</protein>
<feature type="domain" description="Response regulatory" evidence="3">
    <location>
        <begin position="3"/>
        <end position="117"/>
    </location>
</feature>
<evidence type="ECO:0000256" key="1">
    <source>
        <dbReference type="ARBA" id="ARBA00022553"/>
    </source>
</evidence>
<dbReference type="EMBL" id="JBHLYR010000045">
    <property type="protein sequence ID" value="MFB9993119.1"/>
    <property type="molecule type" value="Genomic_DNA"/>
</dbReference>
<dbReference type="RefSeq" id="WP_380011313.1">
    <property type="nucleotide sequence ID" value="NZ_JBHLYR010000045.1"/>
</dbReference>
<name>A0ABV6B050_9DEIO</name>
<dbReference type="InterPro" id="IPR011006">
    <property type="entry name" value="CheY-like_superfamily"/>
</dbReference>
<dbReference type="Proteomes" id="UP001589733">
    <property type="component" value="Unassembled WGS sequence"/>
</dbReference>
<dbReference type="PROSITE" id="PS50110">
    <property type="entry name" value="RESPONSE_REGULATORY"/>
    <property type="match status" value="1"/>
</dbReference>
<proteinExistence type="predicted"/>
<keyword evidence="5" id="KW-1185">Reference proteome</keyword>
<dbReference type="InterPro" id="IPR050595">
    <property type="entry name" value="Bact_response_regulator"/>
</dbReference>
<dbReference type="PANTHER" id="PTHR44591:SF3">
    <property type="entry name" value="RESPONSE REGULATORY DOMAIN-CONTAINING PROTEIN"/>
    <property type="match status" value="1"/>
</dbReference>
<dbReference type="CDD" id="cd00156">
    <property type="entry name" value="REC"/>
    <property type="match status" value="1"/>
</dbReference>
<keyword evidence="1 2" id="KW-0597">Phosphoprotein</keyword>
<evidence type="ECO:0000256" key="2">
    <source>
        <dbReference type="PROSITE-ProRule" id="PRU00169"/>
    </source>
</evidence>
<dbReference type="Pfam" id="PF00072">
    <property type="entry name" value="Response_reg"/>
    <property type="match status" value="1"/>
</dbReference>
<dbReference type="SMART" id="SM00448">
    <property type="entry name" value="REC"/>
    <property type="match status" value="1"/>
</dbReference>